<proteinExistence type="predicted"/>
<evidence type="ECO:0000313" key="1">
    <source>
        <dbReference type="Proteomes" id="UP000887579"/>
    </source>
</evidence>
<evidence type="ECO:0000313" key="2">
    <source>
        <dbReference type="WBParaSite" id="ES5_v2.g30303.t1"/>
    </source>
</evidence>
<reference evidence="2" key="1">
    <citation type="submission" date="2022-11" db="UniProtKB">
        <authorList>
            <consortium name="WormBaseParasite"/>
        </authorList>
    </citation>
    <scope>IDENTIFICATION</scope>
</reference>
<protein>
    <submittedName>
        <fullName evidence="2">Kinesin-like domain-containing protein</fullName>
    </submittedName>
</protein>
<dbReference type="Proteomes" id="UP000887579">
    <property type="component" value="Unplaced"/>
</dbReference>
<accession>A0AC34GKV1</accession>
<name>A0AC34GKV1_9BILA</name>
<organism evidence="1 2">
    <name type="scientific">Panagrolaimus sp. ES5</name>
    <dbReference type="NCBI Taxonomy" id="591445"/>
    <lineage>
        <taxon>Eukaryota</taxon>
        <taxon>Metazoa</taxon>
        <taxon>Ecdysozoa</taxon>
        <taxon>Nematoda</taxon>
        <taxon>Chromadorea</taxon>
        <taxon>Rhabditida</taxon>
        <taxon>Tylenchina</taxon>
        <taxon>Panagrolaimomorpha</taxon>
        <taxon>Panagrolaimoidea</taxon>
        <taxon>Panagrolaimidae</taxon>
        <taxon>Panagrolaimus</taxon>
    </lineage>
</organism>
<sequence length="161" mass="18203">MISLPILEKDTVESEATCSWDSSIHSLSALNRATNNGERIYAIIRVVVRLSQPVAVDLILRKRICINVYKKPSFTERLMKKIVGGESLFGTGVYYDLVGHIPKATLDMEDRETLAMMAARHTSTNEDDFDEKRQRPSPSSSSKMQSNYIEAYTKSIQAVEW</sequence>
<dbReference type="WBParaSite" id="ES5_v2.g30303.t1">
    <property type="protein sequence ID" value="ES5_v2.g30303.t1"/>
    <property type="gene ID" value="ES5_v2.g30303"/>
</dbReference>